<reference evidence="2" key="1">
    <citation type="submission" date="2020-12" db="EMBL/GenBank/DDBJ databases">
        <title>Bacterial taxonomy.</title>
        <authorList>
            <person name="Pan X."/>
        </authorList>
    </citation>
    <scope>NUCLEOTIDE SEQUENCE</scope>
    <source>
        <strain evidence="2">B2012</strain>
    </source>
</reference>
<dbReference type="InterPro" id="IPR058713">
    <property type="entry name" value="DMF_alpha_dom"/>
</dbReference>
<comment type="caution">
    <text evidence="2">The sequence shown here is derived from an EMBL/GenBank/DDBJ whole genome shotgun (WGS) entry which is preliminary data.</text>
</comment>
<gene>
    <name evidence="2" type="ORF">JCR33_20375</name>
</gene>
<dbReference type="Pfam" id="PF26354">
    <property type="entry name" value="DMF_alpha"/>
    <property type="match status" value="1"/>
</dbReference>
<dbReference type="EMBL" id="JAEKJA010000023">
    <property type="protein sequence ID" value="MBJ3778068.1"/>
    <property type="molecule type" value="Genomic_DNA"/>
</dbReference>
<organism evidence="2 3">
    <name type="scientific">Acuticoccus mangrovi</name>
    <dbReference type="NCBI Taxonomy" id="2796142"/>
    <lineage>
        <taxon>Bacteria</taxon>
        <taxon>Pseudomonadati</taxon>
        <taxon>Pseudomonadota</taxon>
        <taxon>Alphaproteobacteria</taxon>
        <taxon>Hyphomicrobiales</taxon>
        <taxon>Amorphaceae</taxon>
        <taxon>Acuticoccus</taxon>
    </lineage>
</organism>
<feature type="domain" description="N,N-dimethylformamidase alpha subunit" evidence="1">
    <location>
        <begin position="43"/>
        <end position="143"/>
    </location>
</feature>
<accession>A0A934IKB1</accession>
<sequence>MPVSDRADRPASDVVDLSVINPGVVDPGVLARAADRQEGAIVAFNAAMRGHVLALIDDRLIAEHRDHPFGPHGAALQSVLNHFRSAGIEKKLAILALTPFQAYILVALSGVRGVLPTRVTEEVFATTQDAEHAIFLRRVAALRQAG</sequence>
<dbReference type="AlphaFoldDB" id="A0A934IKB1"/>
<proteinExistence type="predicted"/>
<dbReference type="Proteomes" id="UP000609531">
    <property type="component" value="Unassembled WGS sequence"/>
</dbReference>
<keyword evidence="3" id="KW-1185">Reference proteome</keyword>
<evidence type="ECO:0000259" key="1">
    <source>
        <dbReference type="Pfam" id="PF26354"/>
    </source>
</evidence>
<evidence type="ECO:0000313" key="3">
    <source>
        <dbReference type="Proteomes" id="UP000609531"/>
    </source>
</evidence>
<dbReference type="RefSeq" id="WP_198883972.1">
    <property type="nucleotide sequence ID" value="NZ_JAEKJA010000023.1"/>
</dbReference>
<protein>
    <recommendedName>
        <fullName evidence="1">N,N-dimethylformamidase alpha subunit domain-containing protein</fullName>
    </recommendedName>
</protein>
<name>A0A934IKB1_9HYPH</name>
<evidence type="ECO:0000313" key="2">
    <source>
        <dbReference type="EMBL" id="MBJ3778068.1"/>
    </source>
</evidence>